<accession>A0ABU6Z7N9</accession>
<proteinExistence type="predicted"/>
<sequence length="100" mass="10292">MELYASQIASTEQDDTESQIDIEHSNDSPSNTVATGLSCKASVANDSESPVNIGSPDDSPLITIATGLRSKGTIAATGTAEGQGSNGKIFKHVGVKRKAD</sequence>
<evidence type="ECO:0000256" key="1">
    <source>
        <dbReference type="SAM" id="MobiDB-lite"/>
    </source>
</evidence>
<keyword evidence="3" id="KW-1185">Reference proteome</keyword>
<feature type="region of interest" description="Disordered" evidence="1">
    <location>
        <begin position="1"/>
        <end position="35"/>
    </location>
</feature>
<evidence type="ECO:0000313" key="2">
    <source>
        <dbReference type="EMBL" id="MED6218612.1"/>
    </source>
</evidence>
<gene>
    <name evidence="2" type="ORF">PIB30_028166</name>
</gene>
<dbReference type="Proteomes" id="UP001341840">
    <property type="component" value="Unassembled WGS sequence"/>
</dbReference>
<organism evidence="2 3">
    <name type="scientific">Stylosanthes scabra</name>
    <dbReference type="NCBI Taxonomy" id="79078"/>
    <lineage>
        <taxon>Eukaryota</taxon>
        <taxon>Viridiplantae</taxon>
        <taxon>Streptophyta</taxon>
        <taxon>Embryophyta</taxon>
        <taxon>Tracheophyta</taxon>
        <taxon>Spermatophyta</taxon>
        <taxon>Magnoliopsida</taxon>
        <taxon>eudicotyledons</taxon>
        <taxon>Gunneridae</taxon>
        <taxon>Pentapetalae</taxon>
        <taxon>rosids</taxon>
        <taxon>fabids</taxon>
        <taxon>Fabales</taxon>
        <taxon>Fabaceae</taxon>
        <taxon>Papilionoideae</taxon>
        <taxon>50 kb inversion clade</taxon>
        <taxon>dalbergioids sensu lato</taxon>
        <taxon>Dalbergieae</taxon>
        <taxon>Pterocarpus clade</taxon>
        <taxon>Stylosanthes</taxon>
    </lineage>
</organism>
<name>A0ABU6Z7N9_9FABA</name>
<dbReference type="EMBL" id="JASCZI010271971">
    <property type="protein sequence ID" value="MED6218612.1"/>
    <property type="molecule type" value="Genomic_DNA"/>
</dbReference>
<comment type="caution">
    <text evidence="2">The sequence shown here is derived from an EMBL/GenBank/DDBJ whole genome shotgun (WGS) entry which is preliminary data.</text>
</comment>
<protein>
    <submittedName>
        <fullName evidence="2">Uncharacterized protein</fullName>
    </submittedName>
</protein>
<reference evidence="2 3" key="1">
    <citation type="journal article" date="2023" name="Plants (Basel)">
        <title>Bridging the Gap: Combining Genomics and Transcriptomics Approaches to Understand Stylosanthes scabra, an Orphan Legume from the Brazilian Caatinga.</title>
        <authorList>
            <person name="Ferreira-Neto J.R.C."/>
            <person name="da Silva M.D."/>
            <person name="Binneck E."/>
            <person name="de Melo N.F."/>
            <person name="da Silva R.H."/>
            <person name="de Melo A.L.T.M."/>
            <person name="Pandolfi V."/>
            <person name="Bustamante F.O."/>
            <person name="Brasileiro-Vidal A.C."/>
            <person name="Benko-Iseppon A.M."/>
        </authorList>
    </citation>
    <scope>NUCLEOTIDE SEQUENCE [LARGE SCALE GENOMIC DNA]</scope>
    <source>
        <tissue evidence="2">Leaves</tissue>
    </source>
</reference>
<evidence type="ECO:0000313" key="3">
    <source>
        <dbReference type="Proteomes" id="UP001341840"/>
    </source>
</evidence>